<evidence type="ECO:0000256" key="2">
    <source>
        <dbReference type="ARBA" id="ARBA00022448"/>
    </source>
</evidence>
<dbReference type="PANTHER" id="PTHR30081">
    <property type="entry name" value="PROTEIN-EXPORT MEMBRANE PROTEIN SEC"/>
    <property type="match status" value="1"/>
</dbReference>
<keyword evidence="6 9" id="KW-1133">Transmembrane helix</keyword>
<feature type="transmembrane region" description="Helical" evidence="9">
    <location>
        <begin position="243"/>
        <end position="260"/>
    </location>
</feature>
<dbReference type="PRINTS" id="PR01755">
    <property type="entry name" value="SECFTRNLCASE"/>
</dbReference>
<dbReference type="GO" id="GO:0043952">
    <property type="term" value="P:protein transport by the Sec complex"/>
    <property type="evidence" value="ECO:0007669"/>
    <property type="project" value="UniProtKB-UniRule"/>
</dbReference>
<evidence type="ECO:0000259" key="10">
    <source>
        <dbReference type="Pfam" id="PF02355"/>
    </source>
</evidence>
<gene>
    <name evidence="9" type="primary">secF</name>
    <name evidence="11" type="ORF">A2755_01280</name>
</gene>
<comment type="caution">
    <text evidence="11">The sequence shown here is derived from an EMBL/GenBank/DDBJ whole genome shotgun (WGS) entry which is preliminary data.</text>
</comment>
<dbReference type="Gene3D" id="1.20.1640.10">
    <property type="entry name" value="Multidrug efflux transporter AcrB transmembrane domain"/>
    <property type="match status" value="1"/>
</dbReference>
<dbReference type="GO" id="GO:0006605">
    <property type="term" value="P:protein targeting"/>
    <property type="evidence" value="ECO:0007669"/>
    <property type="project" value="UniProtKB-UniRule"/>
</dbReference>
<evidence type="ECO:0000256" key="3">
    <source>
        <dbReference type="ARBA" id="ARBA00022475"/>
    </source>
</evidence>
<keyword evidence="3 9" id="KW-1003">Cell membrane</keyword>
<evidence type="ECO:0000313" key="11">
    <source>
        <dbReference type="EMBL" id="OGM92381.1"/>
    </source>
</evidence>
<dbReference type="EMBL" id="MGIP01000002">
    <property type="protein sequence ID" value="OGM92381.1"/>
    <property type="molecule type" value="Genomic_DNA"/>
</dbReference>
<name>A0A1F8DUR2_9BACT</name>
<comment type="function">
    <text evidence="9">Part of the Sec protein translocase complex. Interacts with the SecYEG preprotein conducting channel. SecDF uses the proton motive force (PMF) to complete protein translocation after the ATP-dependent function of SecA.</text>
</comment>
<dbReference type="STRING" id="1802555.A2755_01280"/>
<dbReference type="GO" id="GO:0005886">
    <property type="term" value="C:plasma membrane"/>
    <property type="evidence" value="ECO:0007669"/>
    <property type="project" value="UniProtKB-SubCell"/>
</dbReference>
<feature type="transmembrane region" description="Helical" evidence="9">
    <location>
        <begin position="158"/>
        <end position="180"/>
    </location>
</feature>
<evidence type="ECO:0000256" key="9">
    <source>
        <dbReference type="HAMAP-Rule" id="MF_01464"/>
    </source>
</evidence>
<dbReference type="GO" id="GO:0015450">
    <property type="term" value="F:protein-transporting ATPase activity"/>
    <property type="evidence" value="ECO:0007669"/>
    <property type="project" value="InterPro"/>
</dbReference>
<dbReference type="NCBIfam" id="TIGR00966">
    <property type="entry name" value="transloc_SecF"/>
    <property type="match status" value="1"/>
</dbReference>
<reference evidence="11 12" key="1">
    <citation type="journal article" date="2016" name="Nat. Commun.">
        <title>Thousands of microbial genomes shed light on interconnected biogeochemical processes in an aquifer system.</title>
        <authorList>
            <person name="Anantharaman K."/>
            <person name="Brown C.T."/>
            <person name="Hug L.A."/>
            <person name="Sharon I."/>
            <person name="Castelle C.J."/>
            <person name="Probst A.J."/>
            <person name="Thomas B.C."/>
            <person name="Singh A."/>
            <person name="Wilkins M.J."/>
            <person name="Karaoz U."/>
            <person name="Brodie E.L."/>
            <person name="Williams K.H."/>
            <person name="Hubbard S.S."/>
            <person name="Banfield J.F."/>
        </authorList>
    </citation>
    <scope>NUCLEOTIDE SEQUENCE [LARGE SCALE GENOMIC DNA]</scope>
</reference>
<dbReference type="AlphaFoldDB" id="A0A1F8DUR2"/>
<comment type="subunit">
    <text evidence="9">Forms a complex with SecD. Part of the essential Sec protein translocation apparatus which comprises SecA, SecYEG and auxiliary proteins SecDF. Other proteins may also be involved.</text>
</comment>
<keyword evidence="2 9" id="KW-0813">Transport</keyword>
<protein>
    <recommendedName>
        <fullName evidence="9">Protein-export membrane protein SecF</fullName>
    </recommendedName>
</protein>
<evidence type="ECO:0000256" key="4">
    <source>
        <dbReference type="ARBA" id="ARBA00022692"/>
    </source>
</evidence>
<evidence type="ECO:0000313" key="12">
    <source>
        <dbReference type="Proteomes" id="UP000177029"/>
    </source>
</evidence>
<evidence type="ECO:0000256" key="5">
    <source>
        <dbReference type="ARBA" id="ARBA00022927"/>
    </source>
</evidence>
<feature type="transmembrane region" description="Helical" evidence="9">
    <location>
        <begin position="192"/>
        <end position="211"/>
    </location>
</feature>
<dbReference type="InterPro" id="IPR048634">
    <property type="entry name" value="SecD_SecF_C"/>
</dbReference>
<feature type="transmembrane region" description="Helical" evidence="9">
    <location>
        <begin position="127"/>
        <end position="146"/>
    </location>
</feature>
<dbReference type="HAMAP" id="MF_01464_B">
    <property type="entry name" value="SecF_B"/>
    <property type="match status" value="1"/>
</dbReference>
<feature type="transmembrane region" description="Helical" evidence="9">
    <location>
        <begin position="9"/>
        <end position="30"/>
    </location>
</feature>
<keyword evidence="8 9" id="KW-0472">Membrane</keyword>
<feature type="domain" description="Protein export membrane protein SecD/SecF C-terminal" evidence="10">
    <location>
        <begin position="100"/>
        <end position="294"/>
    </location>
</feature>
<organism evidence="11 12">
    <name type="scientific">Candidatus Wolfebacteria bacterium RIFCSPHIGHO2_01_FULL_48_22</name>
    <dbReference type="NCBI Taxonomy" id="1802555"/>
    <lineage>
        <taxon>Bacteria</taxon>
        <taxon>Candidatus Wolfeibacteriota</taxon>
    </lineage>
</organism>
<accession>A0A1F8DUR2</accession>
<comment type="similarity">
    <text evidence="9">Belongs to the SecD/SecF family. SecF subfamily.</text>
</comment>
<sequence>MDIIKHKWIFLGFSGVLVLASAIAIVLFGLRPAIDFTGGTLWQIRIPNTEDRIQESQIIETLVEQGIENPSVLRETSSDSFLIKTKPLSEAEHQQILSALEERVGSVEELRFESIGPTIGSQLRSKAIWAGILVLLAISVYIAISFRKVSYPVQSWKYGLTTLITLFHDVVIPTGILAVLGEFGGVEIDTNFIVALLVIMGFSVHDTIVVFDRVREQVLARHKNESFTDTVNASVRQTIARSVNTSFTLVLMLVAMLVFGSSTLQLFVGILLVGTVIGTYSSICVASPLLTVWGKLSKMASHT</sequence>
<keyword evidence="5 9" id="KW-0653">Protein transport</keyword>
<evidence type="ECO:0000256" key="1">
    <source>
        <dbReference type="ARBA" id="ARBA00004651"/>
    </source>
</evidence>
<dbReference type="Proteomes" id="UP000177029">
    <property type="component" value="Unassembled WGS sequence"/>
</dbReference>
<dbReference type="Pfam" id="PF02355">
    <property type="entry name" value="SecD_SecF_C"/>
    <property type="match status" value="1"/>
</dbReference>
<evidence type="ECO:0000256" key="8">
    <source>
        <dbReference type="ARBA" id="ARBA00023136"/>
    </source>
</evidence>
<dbReference type="InterPro" id="IPR005665">
    <property type="entry name" value="SecF_bac"/>
</dbReference>
<dbReference type="GO" id="GO:0065002">
    <property type="term" value="P:intracellular protein transmembrane transport"/>
    <property type="evidence" value="ECO:0007669"/>
    <property type="project" value="UniProtKB-UniRule"/>
</dbReference>
<evidence type="ECO:0000256" key="6">
    <source>
        <dbReference type="ARBA" id="ARBA00022989"/>
    </source>
</evidence>
<keyword evidence="4 9" id="KW-0812">Transmembrane</keyword>
<comment type="subcellular location">
    <subcellularLocation>
        <location evidence="1 9">Cell membrane</location>
        <topology evidence="1 9">Multi-pass membrane protein</topology>
    </subcellularLocation>
</comment>
<dbReference type="InterPro" id="IPR022813">
    <property type="entry name" value="SecD/SecF_arch_bac"/>
</dbReference>
<feature type="transmembrane region" description="Helical" evidence="9">
    <location>
        <begin position="266"/>
        <end position="293"/>
    </location>
</feature>
<keyword evidence="7 9" id="KW-0811">Translocation</keyword>
<dbReference type="InterPro" id="IPR022645">
    <property type="entry name" value="SecD/SecF_bac"/>
</dbReference>
<proteinExistence type="inferred from homology"/>
<dbReference type="PANTHER" id="PTHR30081:SF8">
    <property type="entry name" value="PROTEIN TRANSLOCASE SUBUNIT SECF"/>
    <property type="match status" value="1"/>
</dbReference>
<evidence type="ECO:0000256" key="7">
    <source>
        <dbReference type="ARBA" id="ARBA00023010"/>
    </source>
</evidence>
<dbReference type="SUPFAM" id="SSF82866">
    <property type="entry name" value="Multidrug efflux transporter AcrB transmembrane domain"/>
    <property type="match status" value="1"/>
</dbReference>